<organism evidence="7">
    <name type="scientific">Prosthecochloris aestuarii</name>
    <dbReference type="NCBI Taxonomy" id="1102"/>
    <lineage>
        <taxon>Bacteria</taxon>
        <taxon>Pseudomonadati</taxon>
        <taxon>Chlorobiota</taxon>
        <taxon>Chlorobiia</taxon>
        <taxon>Chlorobiales</taxon>
        <taxon>Chlorobiaceae</taxon>
        <taxon>Prosthecochloris</taxon>
    </lineage>
</organism>
<evidence type="ECO:0000256" key="3">
    <source>
        <dbReference type="ARBA" id="ARBA00022692"/>
    </source>
</evidence>
<dbReference type="PANTHER" id="PTHR47089">
    <property type="entry name" value="ABC TRANSPORTER, PERMEASE PROTEIN"/>
    <property type="match status" value="1"/>
</dbReference>
<accession>A0A831SMV4</accession>
<feature type="transmembrane region" description="Helical" evidence="6">
    <location>
        <begin position="193"/>
        <end position="211"/>
    </location>
</feature>
<protein>
    <submittedName>
        <fullName evidence="7">ABC transporter permease</fullName>
    </submittedName>
</protein>
<evidence type="ECO:0000256" key="2">
    <source>
        <dbReference type="ARBA" id="ARBA00022475"/>
    </source>
</evidence>
<gene>
    <name evidence="7" type="ORF">ENN50_06820</name>
</gene>
<evidence type="ECO:0000256" key="6">
    <source>
        <dbReference type="SAM" id="Phobius"/>
    </source>
</evidence>
<dbReference type="GO" id="GO:0022857">
    <property type="term" value="F:transmembrane transporter activity"/>
    <property type="evidence" value="ECO:0007669"/>
    <property type="project" value="InterPro"/>
</dbReference>
<keyword evidence="3 6" id="KW-0812">Transmembrane</keyword>
<evidence type="ECO:0000256" key="5">
    <source>
        <dbReference type="ARBA" id="ARBA00023136"/>
    </source>
</evidence>
<comment type="caution">
    <text evidence="7">The sequence shown here is derived from an EMBL/GenBank/DDBJ whole genome shotgun (WGS) entry which is preliminary data.</text>
</comment>
<dbReference type="CDD" id="cd06580">
    <property type="entry name" value="TM_PBP1_transp_TpRbsC_like"/>
    <property type="match status" value="1"/>
</dbReference>
<feature type="transmembrane region" description="Helical" evidence="6">
    <location>
        <begin position="242"/>
        <end position="263"/>
    </location>
</feature>
<dbReference type="AlphaFoldDB" id="A0A831SMV4"/>
<feature type="transmembrane region" description="Helical" evidence="6">
    <location>
        <begin position="292"/>
        <end position="312"/>
    </location>
</feature>
<dbReference type="InterPro" id="IPR001851">
    <property type="entry name" value="ABC_transp_permease"/>
</dbReference>
<keyword evidence="4 6" id="KW-1133">Transmembrane helix</keyword>
<evidence type="ECO:0000256" key="1">
    <source>
        <dbReference type="ARBA" id="ARBA00004651"/>
    </source>
</evidence>
<feature type="transmembrane region" description="Helical" evidence="6">
    <location>
        <begin position="54"/>
        <end position="72"/>
    </location>
</feature>
<dbReference type="Pfam" id="PF02653">
    <property type="entry name" value="BPD_transp_2"/>
    <property type="match status" value="1"/>
</dbReference>
<feature type="transmembrane region" description="Helical" evidence="6">
    <location>
        <begin position="318"/>
        <end position="334"/>
    </location>
</feature>
<sequence length="337" mass="35464">MQKMLRRSFYPIIAIMAALAVSALLILAAGRDPVVIFGKMIQMTFGSDYGTGQIMFRMTSLIFTGLAVAIPFRVKLFNIGGEGQLLGGAFAAAVAGALLPEQTPAMAAVIIACLAAMMTGGSLGFLSGWLKIRHDVNEVISTIMLNFLAAAAVSYLLTSHMAVPSTAHTPDIIAQARIAGIDDIADIWRKAPANFSMLLAAAACASSYLLLYKTRFGYEMRATGLQSEAARYAGIDTSFHRLAAMTAGGAVAGLGAANLVLGYKHSFEAGLTSGLGFTGIAVALLAYAHPLWIVPSALLFGFLEYGGLAVNAYVPKDIFMIVQAVIIIVVMITARKS</sequence>
<evidence type="ECO:0000256" key="4">
    <source>
        <dbReference type="ARBA" id="ARBA00022989"/>
    </source>
</evidence>
<comment type="subcellular location">
    <subcellularLocation>
        <location evidence="1">Cell membrane</location>
        <topology evidence="1">Multi-pass membrane protein</topology>
    </subcellularLocation>
</comment>
<dbReference type="EMBL" id="DSBW01000151">
    <property type="protein sequence ID" value="HED31377.1"/>
    <property type="molecule type" value="Genomic_DNA"/>
</dbReference>
<dbReference type="GO" id="GO:0005886">
    <property type="term" value="C:plasma membrane"/>
    <property type="evidence" value="ECO:0007669"/>
    <property type="project" value="UniProtKB-SubCell"/>
</dbReference>
<feature type="transmembrane region" description="Helical" evidence="6">
    <location>
        <begin position="79"/>
        <end position="99"/>
    </location>
</feature>
<keyword evidence="2" id="KW-1003">Cell membrane</keyword>
<feature type="transmembrane region" description="Helical" evidence="6">
    <location>
        <begin position="139"/>
        <end position="157"/>
    </location>
</feature>
<proteinExistence type="predicted"/>
<keyword evidence="5 6" id="KW-0472">Membrane</keyword>
<name>A0A831SMV4_PROAE</name>
<dbReference type="Proteomes" id="UP000886335">
    <property type="component" value="Unassembled WGS sequence"/>
</dbReference>
<feature type="transmembrane region" description="Helical" evidence="6">
    <location>
        <begin position="105"/>
        <end position="127"/>
    </location>
</feature>
<dbReference type="PANTHER" id="PTHR47089:SF1">
    <property type="entry name" value="GUANOSINE ABC TRANSPORTER PERMEASE PROTEIN NUPP"/>
    <property type="match status" value="1"/>
</dbReference>
<reference evidence="7" key="1">
    <citation type="journal article" date="2020" name="mSystems">
        <title>Genome- and Community-Level Interaction Insights into Carbon Utilization and Element Cycling Functions of Hydrothermarchaeota in Hydrothermal Sediment.</title>
        <authorList>
            <person name="Zhou Z."/>
            <person name="Liu Y."/>
            <person name="Xu W."/>
            <person name="Pan J."/>
            <person name="Luo Z.H."/>
            <person name="Li M."/>
        </authorList>
    </citation>
    <scope>NUCLEOTIDE SEQUENCE [LARGE SCALE GENOMIC DNA]</scope>
    <source>
        <strain evidence="7">SpSt-1181</strain>
    </source>
</reference>
<evidence type="ECO:0000313" key="7">
    <source>
        <dbReference type="EMBL" id="HED31377.1"/>
    </source>
</evidence>